<name>A0A1X0YDM1_MYCSI</name>
<dbReference type="Proteomes" id="UP000193040">
    <property type="component" value="Unassembled WGS sequence"/>
</dbReference>
<dbReference type="InterPro" id="IPR024078">
    <property type="entry name" value="LmbE-like_dom_sf"/>
</dbReference>
<evidence type="ECO:0000256" key="3">
    <source>
        <dbReference type="ARBA" id="ARBA00022833"/>
    </source>
</evidence>
<reference evidence="5 6" key="1">
    <citation type="submission" date="2017-03" db="EMBL/GenBank/DDBJ databases">
        <title>Genomic insights into Mycobacterium simiae human colonization.</title>
        <authorList>
            <person name="Steffani J.L."/>
            <person name="Brunck M.E."/>
            <person name="Cruz E."/>
            <person name="Montiel R."/>
            <person name="Barona F."/>
        </authorList>
    </citation>
    <scope>NUCLEOTIDE SEQUENCE [LARGE SCALE GENOMIC DNA]</scope>
    <source>
        <strain evidence="5 6">MsiGto</strain>
    </source>
</reference>
<evidence type="ECO:0000313" key="5">
    <source>
        <dbReference type="EMBL" id="ORJ63227.1"/>
    </source>
</evidence>
<dbReference type="GO" id="GO:0035595">
    <property type="term" value="F:N-acetylglucosaminylinositol deacetylase activity"/>
    <property type="evidence" value="ECO:0007669"/>
    <property type="project" value="UniProtKB-EC"/>
</dbReference>
<dbReference type="NCBIfam" id="TIGR03445">
    <property type="entry name" value="mycothiol_MshB"/>
    <property type="match status" value="1"/>
</dbReference>
<dbReference type="AlphaFoldDB" id="A0A1X0YDM1"/>
<dbReference type="Pfam" id="PF02585">
    <property type="entry name" value="PIG-L"/>
    <property type="match status" value="1"/>
</dbReference>
<dbReference type="InterPro" id="IPR017810">
    <property type="entry name" value="Mycothiol_biosynthesis_MshB"/>
</dbReference>
<dbReference type="SUPFAM" id="SSF102588">
    <property type="entry name" value="LmbE-like"/>
    <property type="match status" value="1"/>
</dbReference>
<comment type="caution">
    <text evidence="5">The sequence shown here is derived from an EMBL/GenBank/DDBJ whole genome shotgun (WGS) entry which is preliminary data.</text>
</comment>
<dbReference type="RefSeq" id="WP_061556643.1">
    <property type="nucleotide sequence ID" value="NZ_JASWDE010000002.1"/>
</dbReference>
<feature type="binding site" evidence="4">
    <location>
        <position position="13"/>
    </location>
    <ligand>
        <name>Zn(2+)</name>
        <dbReference type="ChEBI" id="CHEBI:29105"/>
    </ligand>
</feature>
<dbReference type="PANTHER" id="PTHR12993:SF26">
    <property type="entry name" value="1D-MYO-INOSITOL 2-ACETAMIDO-2-DEOXY-ALPHA-D-GLUCOPYRANOSIDE DEACETYLASE"/>
    <property type="match status" value="1"/>
</dbReference>
<evidence type="ECO:0000313" key="6">
    <source>
        <dbReference type="Proteomes" id="UP000193040"/>
    </source>
</evidence>
<keyword evidence="6" id="KW-1185">Reference proteome</keyword>
<dbReference type="EMBL" id="MZZM01000010">
    <property type="protein sequence ID" value="ORJ63227.1"/>
    <property type="molecule type" value="Genomic_DNA"/>
</dbReference>
<proteinExistence type="inferred from homology"/>
<dbReference type="GO" id="GO:0010125">
    <property type="term" value="P:mycothiol biosynthetic process"/>
    <property type="evidence" value="ECO:0007669"/>
    <property type="project" value="UniProtKB-UniRule"/>
</dbReference>
<dbReference type="Gene3D" id="3.40.50.10320">
    <property type="entry name" value="LmbE-like"/>
    <property type="match status" value="1"/>
</dbReference>
<sequence length="301" mass="32065">MPDTPRLLFVHAHPDDESLSNGATIAHYTARGAQVSVITCTLGEEGEVIGERWAGLAVDHADQLGGYRIGELTSALQALGVDEPRYLGGAGRWRDSGMAGTEARRRQRFVDADEHEAVGALVALIREQRPHVVVTYDPNGGYGHPDHIHAHTITTAAVAAAAGSTAYPGRPWAVPKFYWTVLAADAFVAGWQALGPDDLLPQWMIPPPQDFDFGYPDEKIDAVVTGTPEALAAKVAALAAHATQVVVGPTRRAFALSNNLALPILGDEHYVLVAGSAGPRDGRGWETDLLAGLDFDGWDAE</sequence>
<feature type="binding site" evidence="4">
    <location>
        <position position="147"/>
    </location>
    <ligand>
        <name>Zn(2+)</name>
        <dbReference type="ChEBI" id="CHEBI:29105"/>
    </ligand>
</feature>
<keyword evidence="1 4" id="KW-0479">Metal-binding</keyword>
<comment type="function">
    <text evidence="4">Catalyzes the deacetylation of 1D-myo-inositol 2-acetamido-2-deoxy-alpha-D-glucopyranoside (GlcNAc-Ins) in the mycothiol biosynthesis pathway.</text>
</comment>
<protein>
    <recommendedName>
        <fullName evidence="4">1D-myo-inositol 2-acetamido-2-deoxy-alpha-D-glucopyranoside deacetylase</fullName>
        <shortName evidence="4">GlcNAc-Ins deacetylase</shortName>
        <ecNumber evidence="4">3.5.1.103</ecNumber>
    </recommendedName>
    <alternativeName>
        <fullName evidence="4">N-acetyl-1-D-myo-inositol-2-amino-2-deoxy-alpha-D-glucopyranoside deacetylase</fullName>
    </alternativeName>
</protein>
<comment type="similarity">
    <text evidence="4">Belongs to the MshB deacetylase family.</text>
</comment>
<comment type="cofactor">
    <cofactor evidence="4">
        <name>Zn(2+)</name>
        <dbReference type="ChEBI" id="CHEBI:29105"/>
    </cofactor>
    <text evidence="4">Binds 1 zinc ion per subunit.</text>
</comment>
<dbReference type="PANTHER" id="PTHR12993">
    <property type="entry name" value="N-ACETYLGLUCOSAMINYL-PHOSPHATIDYLINOSITOL DE-N-ACETYLASE-RELATED"/>
    <property type="match status" value="1"/>
</dbReference>
<evidence type="ECO:0000256" key="1">
    <source>
        <dbReference type="ARBA" id="ARBA00022723"/>
    </source>
</evidence>
<accession>A0A1X0YDM1</accession>
<feature type="binding site" evidence="4">
    <location>
        <position position="16"/>
    </location>
    <ligand>
        <name>Zn(2+)</name>
        <dbReference type="ChEBI" id="CHEBI:29105"/>
    </ligand>
</feature>
<evidence type="ECO:0000256" key="4">
    <source>
        <dbReference type="HAMAP-Rule" id="MF_01696"/>
    </source>
</evidence>
<dbReference type="InterPro" id="IPR003737">
    <property type="entry name" value="GlcNAc_PI_deacetylase-related"/>
</dbReference>
<evidence type="ECO:0000256" key="2">
    <source>
        <dbReference type="ARBA" id="ARBA00022801"/>
    </source>
</evidence>
<keyword evidence="2 4" id="KW-0378">Hydrolase</keyword>
<dbReference type="GO" id="GO:0008270">
    <property type="term" value="F:zinc ion binding"/>
    <property type="evidence" value="ECO:0007669"/>
    <property type="project" value="UniProtKB-UniRule"/>
</dbReference>
<organism evidence="5 6">
    <name type="scientific">Mycobacterium simiae</name>
    <name type="common">Mycobacterium habana</name>
    <dbReference type="NCBI Taxonomy" id="1784"/>
    <lineage>
        <taxon>Bacteria</taxon>
        <taxon>Bacillati</taxon>
        <taxon>Actinomycetota</taxon>
        <taxon>Actinomycetes</taxon>
        <taxon>Mycobacteriales</taxon>
        <taxon>Mycobacteriaceae</taxon>
        <taxon>Mycobacterium</taxon>
        <taxon>Mycobacterium simiae complex</taxon>
    </lineage>
</organism>
<dbReference type="STRING" id="1784.VC42_07750"/>
<dbReference type="HAMAP" id="MF_01696">
    <property type="entry name" value="MshB"/>
    <property type="match status" value="1"/>
</dbReference>
<dbReference type="EC" id="3.5.1.103" evidence="4"/>
<comment type="catalytic activity">
    <reaction evidence="4">
        <text>1D-myo-inositol 2-acetamido-2-deoxy-alpha-D-glucopyranoside + H2O = 1D-myo-inositol 2-amino-2-deoxy-alpha-D-glucopyranoside + acetate</text>
        <dbReference type="Rhea" id="RHEA:26180"/>
        <dbReference type="ChEBI" id="CHEBI:15377"/>
        <dbReference type="ChEBI" id="CHEBI:30089"/>
        <dbReference type="ChEBI" id="CHEBI:52442"/>
        <dbReference type="ChEBI" id="CHEBI:58886"/>
        <dbReference type="EC" id="3.5.1.103"/>
    </reaction>
</comment>
<keyword evidence="3 4" id="KW-0862">Zinc</keyword>
<gene>
    <name evidence="4" type="primary">mshB</name>
    <name evidence="5" type="ORF">B5M45_05370</name>
</gene>